<dbReference type="InterPro" id="IPR023774">
    <property type="entry name" value="Put_metal_dep_hydrolase_YfiT"/>
</dbReference>
<keyword evidence="4" id="KW-0862">Zinc</keyword>
<dbReference type="Pfam" id="PF12867">
    <property type="entry name" value="DinB_2"/>
    <property type="match status" value="1"/>
</dbReference>
<dbReference type="SUPFAM" id="SSF109854">
    <property type="entry name" value="DinB/YfiT-like putative metalloenzymes"/>
    <property type="match status" value="1"/>
</dbReference>
<dbReference type="InterPro" id="IPR024775">
    <property type="entry name" value="DinB-like"/>
</dbReference>
<keyword evidence="1" id="KW-0963">Cytoplasm</keyword>
<keyword evidence="2" id="KW-0479">Metal-binding</keyword>
<evidence type="ECO:0000313" key="7">
    <source>
        <dbReference type="Proteomes" id="UP000002028"/>
    </source>
</evidence>
<protein>
    <recommendedName>
        <fullName evidence="5">DinB-like domain-containing protein</fullName>
    </recommendedName>
</protein>
<name>D2QEP1_SPILD</name>
<dbReference type="KEGG" id="sli:Slin_2272"/>
<dbReference type="HOGENOM" id="CLU_105789_1_0_10"/>
<dbReference type="GO" id="GO:0046872">
    <property type="term" value="F:metal ion binding"/>
    <property type="evidence" value="ECO:0007669"/>
    <property type="project" value="UniProtKB-KW"/>
</dbReference>
<dbReference type="Gene3D" id="1.20.120.450">
    <property type="entry name" value="dinb family like domain"/>
    <property type="match status" value="1"/>
</dbReference>
<accession>D2QEP1</accession>
<keyword evidence="7" id="KW-1185">Reference proteome</keyword>
<feature type="domain" description="DinB-like" evidence="5">
    <location>
        <begin position="42"/>
        <end position="171"/>
    </location>
</feature>
<evidence type="ECO:0000256" key="3">
    <source>
        <dbReference type="ARBA" id="ARBA00022801"/>
    </source>
</evidence>
<organism evidence="6 7">
    <name type="scientific">Spirosoma linguale (strain ATCC 33905 / DSM 74 / LMG 10896 / Claus 1)</name>
    <dbReference type="NCBI Taxonomy" id="504472"/>
    <lineage>
        <taxon>Bacteria</taxon>
        <taxon>Pseudomonadati</taxon>
        <taxon>Bacteroidota</taxon>
        <taxon>Cytophagia</taxon>
        <taxon>Cytophagales</taxon>
        <taxon>Cytophagaceae</taxon>
        <taxon>Spirosoma</taxon>
    </lineage>
</organism>
<evidence type="ECO:0000256" key="4">
    <source>
        <dbReference type="ARBA" id="ARBA00022833"/>
    </source>
</evidence>
<reference evidence="6 7" key="1">
    <citation type="journal article" date="2010" name="Stand. Genomic Sci.">
        <title>Complete genome sequence of Spirosoma linguale type strain (1).</title>
        <authorList>
            <person name="Lail K."/>
            <person name="Sikorski J."/>
            <person name="Saunders E."/>
            <person name="Lapidus A."/>
            <person name="Glavina Del Rio T."/>
            <person name="Copeland A."/>
            <person name="Tice H."/>
            <person name="Cheng J.-F."/>
            <person name="Lucas S."/>
            <person name="Nolan M."/>
            <person name="Bruce D."/>
            <person name="Goodwin L."/>
            <person name="Pitluck S."/>
            <person name="Ivanova N."/>
            <person name="Mavromatis K."/>
            <person name="Ovchinnikova G."/>
            <person name="Pati A."/>
            <person name="Chen A."/>
            <person name="Palaniappan K."/>
            <person name="Land M."/>
            <person name="Hauser L."/>
            <person name="Chang Y.-J."/>
            <person name="Jeffries C.D."/>
            <person name="Chain P."/>
            <person name="Brettin T."/>
            <person name="Detter J.C."/>
            <person name="Schuetze A."/>
            <person name="Rohde M."/>
            <person name="Tindall B.J."/>
            <person name="Goeker M."/>
            <person name="Bristow J."/>
            <person name="Eisen J.A."/>
            <person name="Markowitz V."/>
            <person name="Hugenholtz P."/>
            <person name="Kyrpides N.C."/>
            <person name="Klenk H.-P."/>
            <person name="Chen F."/>
        </authorList>
    </citation>
    <scope>NUCLEOTIDE SEQUENCE [LARGE SCALE GENOMIC DNA]</scope>
    <source>
        <strain evidence="7">ATCC 33905 / DSM 74 / LMG 10896 / Claus 1</strain>
    </source>
</reference>
<dbReference type="AlphaFoldDB" id="D2QEP1"/>
<evidence type="ECO:0000259" key="5">
    <source>
        <dbReference type="Pfam" id="PF12867"/>
    </source>
</evidence>
<dbReference type="InterPro" id="IPR034660">
    <property type="entry name" value="DinB/YfiT-like"/>
</dbReference>
<sequence length="186" mass="21599">MNSPMNDSQNLKYPIGDFTYGQSFSAGETEQHIKAINQMPFKLTELVGKWGDDRLDTPYRPEGWTIRQLVHHIADSHINAYVRTKLALTETNPTITPYEEGEWAKLPDSTLDIAPSLVILRNLHHRWVTVLESLTDTDLNRTYFHPGSQRTFGLREVIAMYAWHGEHHYQHAYRLAERNGWLEKNV</sequence>
<dbReference type="GO" id="GO:0016787">
    <property type="term" value="F:hydrolase activity"/>
    <property type="evidence" value="ECO:0007669"/>
    <property type="project" value="UniProtKB-KW"/>
</dbReference>
<dbReference type="EMBL" id="CP001769">
    <property type="protein sequence ID" value="ADB38293.1"/>
    <property type="molecule type" value="Genomic_DNA"/>
</dbReference>
<dbReference type="eggNOG" id="COG2318">
    <property type="taxonomic scope" value="Bacteria"/>
</dbReference>
<proteinExistence type="inferred from homology"/>
<dbReference type="NCBIfam" id="NF009807">
    <property type="entry name" value="PRK13291.1"/>
    <property type="match status" value="1"/>
</dbReference>
<dbReference type="STRING" id="504472.Slin_2272"/>
<evidence type="ECO:0000313" key="6">
    <source>
        <dbReference type="EMBL" id="ADB38293.1"/>
    </source>
</evidence>
<gene>
    <name evidence="6" type="ordered locus">Slin_2272</name>
</gene>
<dbReference type="Proteomes" id="UP000002028">
    <property type="component" value="Chromosome"/>
</dbReference>
<keyword evidence="3" id="KW-0378">Hydrolase</keyword>
<evidence type="ECO:0000256" key="1">
    <source>
        <dbReference type="ARBA" id="ARBA00022490"/>
    </source>
</evidence>
<evidence type="ECO:0000256" key="2">
    <source>
        <dbReference type="ARBA" id="ARBA00022723"/>
    </source>
</evidence>
<dbReference type="HAMAP" id="MF_01256">
    <property type="entry name" value="YfiT_hydrol"/>
    <property type="match status" value="1"/>
</dbReference>